<dbReference type="SUPFAM" id="SSF51445">
    <property type="entry name" value="(Trans)glycosidases"/>
    <property type="match status" value="1"/>
</dbReference>
<keyword evidence="3" id="KW-0326">Glycosidase</keyword>
<feature type="coiled-coil region" evidence="4">
    <location>
        <begin position="41"/>
        <end position="89"/>
    </location>
</feature>
<evidence type="ECO:0000256" key="3">
    <source>
        <dbReference type="ARBA" id="ARBA00023295"/>
    </source>
</evidence>
<dbReference type="PANTHER" id="PTHR11452:SF75">
    <property type="entry name" value="ALPHA-GALACTOSIDASE MEL1"/>
    <property type="match status" value="1"/>
</dbReference>
<organism evidence="5 6">
    <name type="scientific">Vigna unguiculata</name>
    <name type="common">Cowpea</name>
    <dbReference type="NCBI Taxonomy" id="3917"/>
    <lineage>
        <taxon>Eukaryota</taxon>
        <taxon>Viridiplantae</taxon>
        <taxon>Streptophyta</taxon>
        <taxon>Embryophyta</taxon>
        <taxon>Tracheophyta</taxon>
        <taxon>Spermatophyta</taxon>
        <taxon>Magnoliopsida</taxon>
        <taxon>eudicotyledons</taxon>
        <taxon>Gunneridae</taxon>
        <taxon>Pentapetalae</taxon>
        <taxon>rosids</taxon>
        <taxon>fabids</taxon>
        <taxon>Fabales</taxon>
        <taxon>Fabaceae</taxon>
        <taxon>Papilionoideae</taxon>
        <taxon>50 kb inversion clade</taxon>
        <taxon>NPAAA clade</taxon>
        <taxon>indigoferoid/millettioid clade</taxon>
        <taxon>Phaseoleae</taxon>
        <taxon>Vigna</taxon>
    </lineage>
</organism>
<dbReference type="EMBL" id="CP039346">
    <property type="protein sequence ID" value="QCD83911.1"/>
    <property type="molecule type" value="Genomic_DNA"/>
</dbReference>
<gene>
    <name evidence="5" type="ORF">DEO72_LG2g4260</name>
</gene>
<reference evidence="5 6" key="1">
    <citation type="submission" date="2019-04" db="EMBL/GenBank/DDBJ databases">
        <title>An improved genome assembly and genetic linkage map for asparagus bean, Vigna unguiculata ssp. sesquipedialis.</title>
        <authorList>
            <person name="Xia Q."/>
            <person name="Zhang R."/>
            <person name="Dong Y."/>
        </authorList>
    </citation>
    <scope>NUCLEOTIDE SEQUENCE [LARGE SCALE GENOMIC DNA]</scope>
    <source>
        <tissue evidence="5">Leaf</tissue>
    </source>
</reference>
<dbReference type="GO" id="GO:0004553">
    <property type="term" value="F:hydrolase activity, hydrolyzing O-glycosyl compounds"/>
    <property type="evidence" value="ECO:0007669"/>
    <property type="project" value="InterPro"/>
</dbReference>
<dbReference type="PANTHER" id="PTHR11452">
    <property type="entry name" value="ALPHA-GALACTOSIDASE/ALPHA-N-ACETYLGALACTOSAMINIDASE"/>
    <property type="match status" value="1"/>
</dbReference>
<evidence type="ECO:0000256" key="2">
    <source>
        <dbReference type="ARBA" id="ARBA00022801"/>
    </source>
</evidence>
<accession>A0A4D6L5Y1</accession>
<keyword evidence="6" id="KW-1185">Reference proteome</keyword>
<dbReference type="InterPro" id="IPR013785">
    <property type="entry name" value="Aldolase_TIM"/>
</dbReference>
<evidence type="ECO:0000313" key="6">
    <source>
        <dbReference type="Proteomes" id="UP000501690"/>
    </source>
</evidence>
<dbReference type="InterPro" id="IPR002241">
    <property type="entry name" value="Glyco_hydro_27"/>
</dbReference>
<keyword evidence="4" id="KW-0175">Coiled coil</keyword>
<evidence type="ECO:0000313" key="5">
    <source>
        <dbReference type="EMBL" id="QCD83911.1"/>
    </source>
</evidence>
<name>A0A4D6L5Y1_VIGUN</name>
<dbReference type="Proteomes" id="UP000501690">
    <property type="component" value="Linkage Group LG2"/>
</dbReference>
<dbReference type="GO" id="GO:0005975">
    <property type="term" value="P:carbohydrate metabolic process"/>
    <property type="evidence" value="ECO:0007669"/>
    <property type="project" value="InterPro"/>
</dbReference>
<evidence type="ECO:0000256" key="1">
    <source>
        <dbReference type="ARBA" id="ARBA00009743"/>
    </source>
</evidence>
<protein>
    <submittedName>
        <fullName evidence="5">Alpha-galactosidase</fullName>
    </submittedName>
</protein>
<evidence type="ECO:0000256" key="4">
    <source>
        <dbReference type="SAM" id="Coils"/>
    </source>
</evidence>
<sequence>MPKELKLGQLLKELSILDFRFRNAYLRPCLELMSLKLRAEQTQLSRTLEKERQRAAESRQEYLAAKEEADTQEGRVRQFEEEIRDIRQKYKLDMTTIADLNNKWAAYAGPGDGMEYRAHFSIWALAKALLLIGCDVRNLTAETLEILSNEEVIAINQDSLGVQGRKAQASGVDGCRQIKHSKNFHSIMPILMKELSFSSTKHFEKESEEEEQRRDQ</sequence>
<comment type="similarity">
    <text evidence="1">Belongs to the glycosyl hydrolase 27 family.</text>
</comment>
<dbReference type="Gene3D" id="3.20.20.70">
    <property type="entry name" value="Aldolase class I"/>
    <property type="match status" value="1"/>
</dbReference>
<proteinExistence type="inferred from homology"/>
<dbReference type="Pfam" id="PF16499">
    <property type="entry name" value="Melibiase_2"/>
    <property type="match status" value="1"/>
</dbReference>
<dbReference type="AlphaFoldDB" id="A0A4D6L5Y1"/>
<dbReference type="InterPro" id="IPR017853">
    <property type="entry name" value="GH"/>
</dbReference>
<keyword evidence="2" id="KW-0378">Hydrolase</keyword>